<reference evidence="7 8" key="1">
    <citation type="submission" date="2020-07" db="EMBL/GenBank/DDBJ databases">
        <title>non toxigenic Corynebacterium sp. nov from a clinical source.</title>
        <authorList>
            <person name="Bernier A.-M."/>
            <person name="Bernard K."/>
        </authorList>
    </citation>
    <scope>NUCLEOTIDE SEQUENCE [LARGE SCALE GENOMIC DNA]</scope>
    <source>
        <strain evidence="8">NML 93-0612</strain>
    </source>
</reference>
<dbReference type="Gene3D" id="3.30.390.30">
    <property type="match status" value="1"/>
</dbReference>
<dbReference type="PRINTS" id="PR00368">
    <property type="entry name" value="FADPNR"/>
</dbReference>
<keyword evidence="2" id="KW-0285">Flavoprotein</keyword>
<dbReference type="PRINTS" id="PR00411">
    <property type="entry name" value="PNDRDTASEI"/>
</dbReference>
<protein>
    <submittedName>
        <fullName evidence="7">FAD-dependent oxidoreductase</fullName>
    </submittedName>
</protein>
<evidence type="ECO:0000313" key="8">
    <source>
        <dbReference type="Proteomes" id="UP000515570"/>
    </source>
</evidence>
<evidence type="ECO:0000256" key="3">
    <source>
        <dbReference type="ARBA" id="ARBA00022827"/>
    </source>
</evidence>
<keyword evidence="8" id="KW-1185">Reference proteome</keyword>
<dbReference type="Pfam" id="PF14759">
    <property type="entry name" value="Reductase_C"/>
    <property type="match status" value="1"/>
</dbReference>
<organism evidence="7 8">
    <name type="scientific">Corynebacterium hindlerae</name>
    <dbReference type="NCBI Taxonomy" id="699041"/>
    <lineage>
        <taxon>Bacteria</taxon>
        <taxon>Bacillati</taxon>
        <taxon>Actinomycetota</taxon>
        <taxon>Actinomycetes</taxon>
        <taxon>Mycobacteriales</taxon>
        <taxon>Corynebacteriaceae</taxon>
        <taxon>Corynebacterium</taxon>
    </lineage>
</organism>
<dbReference type="PANTHER" id="PTHR43557">
    <property type="entry name" value="APOPTOSIS-INDUCING FACTOR 1"/>
    <property type="match status" value="1"/>
</dbReference>
<dbReference type="AlphaFoldDB" id="A0A7G5FGK2"/>
<evidence type="ECO:0000259" key="5">
    <source>
        <dbReference type="Pfam" id="PF07992"/>
    </source>
</evidence>
<gene>
    <name evidence="7" type="ORF">HW450_03140</name>
</gene>
<dbReference type="RefSeq" id="WP_182386563.1">
    <property type="nucleotide sequence ID" value="NZ_CP059833.1"/>
</dbReference>
<keyword evidence="3" id="KW-0274">FAD</keyword>
<dbReference type="InterPro" id="IPR016156">
    <property type="entry name" value="FAD/NAD-linked_Rdtase_dimer_sf"/>
</dbReference>
<name>A0A7G5FGK2_9CORY</name>
<dbReference type="GO" id="GO:0016651">
    <property type="term" value="F:oxidoreductase activity, acting on NAD(P)H"/>
    <property type="evidence" value="ECO:0007669"/>
    <property type="project" value="TreeGrafter"/>
</dbReference>
<evidence type="ECO:0000256" key="1">
    <source>
        <dbReference type="ARBA" id="ARBA00001974"/>
    </source>
</evidence>
<dbReference type="Pfam" id="PF07992">
    <property type="entry name" value="Pyr_redox_2"/>
    <property type="match status" value="1"/>
</dbReference>
<dbReference type="EMBL" id="CP059833">
    <property type="protein sequence ID" value="QMV85743.1"/>
    <property type="molecule type" value="Genomic_DNA"/>
</dbReference>
<dbReference type="InterPro" id="IPR023753">
    <property type="entry name" value="FAD/NAD-binding_dom"/>
</dbReference>
<dbReference type="SUPFAM" id="SSF51905">
    <property type="entry name" value="FAD/NAD(P)-binding domain"/>
    <property type="match status" value="2"/>
</dbReference>
<evidence type="ECO:0000313" key="7">
    <source>
        <dbReference type="EMBL" id="QMV85743.1"/>
    </source>
</evidence>
<dbReference type="Gene3D" id="3.50.50.60">
    <property type="entry name" value="FAD/NAD(P)-binding domain"/>
    <property type="match status" value="2"/>
</dbReference>
<feature type="domain" description="Reductase C-terminal" evidence="6">
    <location>
        <begin position="316"/>
        <end position="401"/>
    </location>
</feature>
<dbReference type="GO" id="GO:0005737">
    <property type="term" value="C:cytoplasm"/>
    <property type="evidence" value="ECO:0007669"/>
    <property type="project" value="TreeGrafter"/>
</dbReference>
<dbReference type="InterPro" id="IPR050446">
    <property type="entry name" value="FAD-oxidoreductase/Apoptosis"/>
</dbReference>
<dbReference type="InterPro" id="IPR036188">
    <property type="entry name" value="FAD/NAD-bd_sf"/>
</dbReference>
<sequence length="402" mass="42873">MSNVTIVGGGIGGYTVAAELRNRGFEGAVTIIDPLGYPYDRPPLSKEILQGSKNAEQLLLAPRSWYEENKVTLVKAKVDRIKPEERELVLDGGGTHSFDKLVLATGGLPRPLPAPGFDDPDLFVLRTTEDAQRLKKALGKGTRLAIIGAGLIGAEVASSARELGAEVTLIDPVPVALVPAVGKEIAERLHALHAAHGVETVAGFTTGIRREGATFVIDIDGKDTVTADVVLVAVGIIPEENLAKSAELECDGGVLVDHAQRTTADGIWAVGDCARVRNADGTLERRHEHWESAIFDAQTAAADICGQELPEHGASWFWTDRYGVHVEGVGSMTAEGETVIRPDEEGQPQVVFRVAPDSTIVGCTAYDKGMAVRAARRLIDRKVVVDPEALADPAVNLKKLAR</sequence>
<feature type="domain" description="FAD/NAD(P)-binding" evidence="5">
    <location>
        <begin position="3"/>
        <end position="294"/>
    </location>
</feature>
<dbReference type="SUPFAM" id="SSF55424">
    <property type="entry name" value="FAD/NAD-linked reductases, dimerisation (C-terminal) domain"/>
    <property type="match status" value="1"/>
</dbReference>
<dbReference type="Proteomes" id="UP000515570">
    <property type="component" value="Chromosome"/>
</dbReference>
<accession>A0A7G5FGK2</accession>
<evidence type="ECO:0000259" key="6">
    <source>
        <dbReference type="Pfam" id="PF14759"/>
    </source>
</evidence>
<evidence type="ECO:0000256" key="2">
    <source>
        <dbReference type="ARBA" id="ARBA00022630"/>
    </source>
</evidence>
<dbReference type="PANTHER" id="PTHR43557:SF2">
    <property type="entry name" value="RIESKE DOMAIN-CONTAINING PROTEIN-RELATED"/>
    <property type="match status" value="1"/>
</dbReference>
<keyword evidence="4" id="KW-0560">Oxidoreductase</keyword>
<proteinExistence type="predicted"/>
<dbReference type="InterPro" id="IPR028202">
    <property type="entry name" value="Reductase_C"/>
</dbReference>
<comment type="cofactor">
    <cofactor evidence="1">
        <name>FAD</name>
        <dbReference type="ChEBI" id="CHEBI:57692"/>
    </cofactor>
</comment>
<evidence type="ECO:0000256" key="4">
    <source>
        <dbReference type="ARBA" id="ARBA00023002"/>
    </source>
</evidence>